<feature type="region of interest" description="Disordered" evidence="1">
    <location>
        <begin position="1"/>
        <end position="29"/>
    </location>
</feature>
<reference evidence="3" key="1">
    <citation type="journal article" date="2018" name="Nat. Microbiol.">
        <title>Leveraging single-cell genomics to expand the fungal tree of life.</title>
        <authorList>
            <person name="Ahrendt S.R."/>
            <person name="Quandt C.A."/>
            <person name="Ciobanu D."/>
            <person name="Clum A."/>
            <person name="Salamov A."/>
            <person name="Andreopoulos B."/>
            <person name="Cheng J.F."/>
            <person name="Woyke T."/>
            <person name="Pelin A."/>
            <person name="Henrissat B."/>
            <person name="Reynolds N.K."/>
            <person name="Benny G.L."/>
            <person name="Smith M.E."/>
            <person name="James T.Y."/>
            <person name="Grigoriev I.V."/>
        </authorList>
    </citation>
    <scope>NUCLEOTIDE SEQUENCE [LARGE SCALE GENOMIC DNA]</scope>
</reference>
<protein>
    <submittedName>
        <fullName evidence="2">Uncharacterized protein</fullName>
    </submittedName>
</protein>
<keyword evidence="3" id="KW-1185">Reference proteome</keyword>
<proteinExistence type="predicted"/>
<evidence type="ECO:0000313" key="2">
    <source>
        <dbReference type="EMBL" id="RKP14802.1"/>
    </source>
</evidence>
<dbReference type="EMBL" id="KZ987789">
    <property type="protein sequence ID" value="RKP14802.1"/>
    <property type="molecule type" value="Genomic_DNA"/>
</dbReference>
<organism evidence="2 3">
    <name type="scientific">Piptocephalis cylindrospora</name>
    <dbReference type="NCBI Taxonomy" id="1907219"/>
    <lineage>
        <taxon>Eukaryota</taxon>
        <taxon>Fungi</taxon>
        <taxon>Fungi incertae sedis</taxon>
        <taxon>Zoopagomycota</taxon>
        <taxon>Zoopagomycotina</taxon>
        <taxon>Zoopagomycetes</taxon>
        <taxon>Zoopagales</taxon>
        <taxon>Piptocephalidaceae</taxon>
        <taxon>Piptocephalis</taxon>
    </lineage>
</organism>
<dbReference type="AlphaFoldDB" id="A0A4P9Y7N1"/>
<evidence type="ECO:0000313" key="3">
    <source>
        <dbReference type="Proteomes" id="UP000267251"/>
    </source>
</evidence>
<gene>
    <name evidence="2" type="ORF">BJ684DRAFT_8006</name>
</gene>
<dbReference type="Proteomes" id="UP000267251">
    <property type="component" value="Unassembled WGS sequence"/>
</dbReference>
<sequence length="129" mass="13717">MPLSASSLPPPPPTPLVPSAEDAKKIQEDVKTSRARLQAFVNEAPKVTYSFDSSPTERVSFCCRAPGAGPPGSGASGTGEGVADAVTGQQTCVRLGLNQREMFESMQSLGFFCQVPSNPHLTHLECRRI</sequence>
<name>A0A4P9Y7N1_9FUNG</name>
<accession>A0A4P9Y7N1</accession>
<evidence type="ECO:0000256" key="1">
    <source>
        <dbReference type="SAM" id="MobiDB-lite"/>
    </source>
</evidence>
<dbReference type="OrthoDB" id="5277092at2759"/>